<gene>
    <name evidence="10" type="ORF">CGC50_04240</name>
</gene>
<evidence type="ECO:0000256" key="5">
    <source>
        <dbReference type="ARBA" id="ARBA00023136"/>
    </source>
</evidence>
<dbReference type="Pfam" id="PF07715">
    <property type="entry name" value="Plug"/>
    <property type="match status" value="1"/>
</dbReference>
<dbReference type="InterPro" id="IPR023996">
    <property type="entry name" value="TonB-dep_OMP_SusC/RagA"/>
</dbReference>
<keyword evidence="3 7" id="KW-1134">Transmembrane beta strand</keyword>
<dbReference type="GeneID" id="84807771"/>
<dbReference type="RefSeq" id="WP_095909819.1">
    <property type="nucleotide sequence ID" value="NZ_CP022386.1"/>
</dbReference>
<dbReference type="KEGG" id="cgh:CGC50_04240"/>
<evidence type="ECO:0000256" key="2">
    <source>
        <dbReference type="ARBA" id="ARBA00022448"/>
    </source>
</evidence>
<evidence type="ECO:0000256" key="4">
    <source>
        <dbReference type="ARBA" id="ARBA00022692"/>
    </source>
</evidence>
<feature type="signal peptide" evidence="8">
    <location>
        <begin position="1"/>
        <end position="20"/>
    </location>
</feature>
<dbReference type="SUPFAM" id="SSF49464">
    <property type="entry name" value="Carboxypeptidase regulatory domain-like"/>
    <property type="match status" value="1"/>
</dbReference>
<dbReference type="EMBL" id="CP022386">
    <property type="protein sequence ID" value="ATA86440.1"/>
    <property type="molecule type" value="Genomic_DNA"/>
</dbReference>
<dbReference type="InterPro" id="IPR023997">
    <property type="entry name" value="TonB-dep_OMP_SusC/RagA_CS"/>
</dbReference>
<proteinExistence type="inferred from homology"/>
<protein>
    <submittedName>
        <fullName evidence="10">SusC/RagA family TonB-linked outer membrane protein</fullName>
    </submittedName>
</protein>
<sequence length="1032" mass="113833">MNLKKLFLWICFVFTTMTFAQQNLSGSVKDVTGKPVAGASVTVFGTTRTTKTSPEGAYTIKAKEGEVIQFSAAGYKNVEMKVGISTTMDAILQPVSAQEGGEAGALGIKRDKNAVGYATQKTDADQGLSGNVAGVQTSTTSSMGGNTNVTIRGVGSITGSNQPLIVIDGVPMATVGGTDSKFGDAAGDINPEDIESVTVLSGGAATALYGSRGGNGVIIYTTKSGKAGKTTIDVKSSVSVERAYIAPKLQNQYGGGRKPTFETYTKDGKEYNVPAYETDESWGPKYDGTPYLPWYAYDEKYLPEHYLKPVPWQAPKNDVDKLYRTGFNIANSVSVSRAVGGTNLRFSLGNNEVTGIVPNTKLQKTNVSFSFNSKLSNKLKSEGGFNYIITSRDNPENSYTMKNPISKVLYAWTQRQLDMKNLENYYKAPDGTHRTWNRKSVTDGTPRYADNPYWTMYENTSNDKRHRFFGNIGFTYNFTDNLYWVGKIYGDIYSLNTEARVAVGSKEQSSYETTNYTNSDFNYETRLHYTPNLGKDFTLTGFVGLARREGRYHWVKGKTNGGLVLPDFYNLENSAETPSSTNYRNWRRTNSIFGMASFGYKGMVFVEATGRKDYFSTVSEPVFYPSVTGSFVFTSAWKSKPSWLSYGKVRVAWAQAGNDTSPYQLLTYPTIGLPFNGSPNYLHPYTQNNPDLVPEIKETKEAGLELRLFKDRLSANVSVYDILSKNLIIPLPVDGANGYVYKMVNSGEMSNKGIEVSLSATPVQVGKFSWNVSWNFAKNNNKLLKLYPGTTRYKITNDSSGLVSLYAIEGQAYGQLFGRDFVYDDKGNRLVDSQGKYLTSEPKALGTIIPDYTMGLRNSFKYGPVSLSFLFDFQKGGKYFANAYMLGMYTGMLRETVDNGMRDEVERNGKKEQRGIVAPGVFAPGTPKAGQPNDKILTPKEYGSLYYRGVDSQNIFDATYFKLRSVTLSYDVPLTEKKHIKGVNISIFGNNLWTTGLSWDGMDPEIAASNKGIGESSLPSTRSFGMSLGLKL</sequence>
<dbReference type="GO" id="GO:0009279">
    <property type="term" value="C:cell outer membrane"/>
    <property type="evidence" value="ECO:0007669"/>
    <property type="project" value="UniProtKB-SubCell"/>
</dbReference>
<evidence type="ECO:0000256" key="6">
    <source>
        <dbReference type="ARBA" id="ARBA00023237"/>
    </source>
</evidence>
<evidence type="ECO:0000259" key="9">
    <source>
        <dbReference type="Pfam" id="PF07715"/>
    </source>
</evidence>
<keyword evidence="2 7" id="KW-0813">Transport</keyword>
<keyword evidence="6 7" id="KW-0998">Cell outer membrane</keyword>
<evidence type="ECO:0000313" key="11">
    <source>
        <dbReference type="Proteomes" id="UP000217250"/>
    </source>
</evidence>
<dbReference type="SUPFAM" id="SSF56935">
    <property type="entry name" value="Porins"/>
    <property type="match status" value="1"/>
</dbReference>
<dbReference type="Gene3D" id="2.60.40.1120">
    <property type="entry name" value="Carboxypeptidase-like, regulatory domain"/>
    <property type="match status" value="1"/>
</dbReference>
<evidence type="ECO:0000313" key="10">
    <source>
        <dbReference type="EMBL" id="ATA86440.1"/>
    </source>
</evidence>
<dbReference type="AlphaFoldDB" id="A0A250FMT4"/>
<name>A0A250FMT4_9FLAO</name>
<dbReference type="PROSITE" id="PS52016">
    <property type="entry name" value="TONB_DEPENDENT_REC_3"/>
    <property type="match status" value="1"/>
</dbReference>
<dbReference type="InterPro" id="IPR008969">
    <property type="entry name" value="CarboxyPept-like_regulatory"/>
</dbReference>
<reference evidence="11" key="1">
    <citation type="submission" date="2017-06" db="EMBL/GenBank/DDBJ databases">
        <title>Capnocytophaga spp. assemblies.</title>
        <authorList>
            <person name="Gulvik C.A."/>
        </authorList>
    </citation>
    <scope>NUCLEOTIDE SEQUENCE [LARGE SCALE GENOMIC DNA]</scope>
    <source>
        <strain evidence="11">H1496</strain>
    </source>
</reference>
<dbReference type="InterPro" id="IPR036942">
    <property type="entry name" value="Beta-barrel_TonB_sf"/>
</dbReference>
<keyword evidence="5 7" id="KW-0472">Membrane</keyword>
<feature type="chain" id="PRO_5013010065" evidence="8">
    <location>
        <begin position="21"/>
        <end position="1032"/>
    </location>
</feature>
<dbReference type="Pfam" id="PF13715">
    <property type="entry name" value="CarbopepD_reg_2"/>
    <property type="match status" value="1"/>
</dbReference>
<comment type="similarity">
    <text evidence="7">Belongs to the TonB-dependent receptor family.</text>
</comment>
<dbReference type="InterPro" id="IPR012910">
    <property type="entry name" value="Plug_dom"/>
</dbReference>
<evidence type="ECO:0000256" key="7">
    <source>
        <dbReference type="PROSITE-ProRule" id="PRU01360"/>
    </source>
</evidence>
<dbReference type="Proteomes" id="UP000217250">
    <property type="component" value="Chromosome"/>
</dbReference>
<comment type="subcellular location">
    <subcellularLocation>
        <location evidence="1 7">Cell outer membrane</location>
        <topology evidence="1 7">Multi-pass membrane protein</topology>
    </subcellularLocation>
</comment>
<keyword evidence="4 7" id="KW-0812">Transmembrane</keyword>
<dbReference type="NCBIfam" id="TIGR04057">
    <property type="entry name" value="SusC_RagA_signa"/>
    <property type="match status" value="1"/>
</dbReference>
<dbReference type="InterPro" id="IPR039426">
    <property type="entry name" value="TonB-dep_rcpt-like"/>
</dbReference>
<feature type="domain" description="TonB-dependent receptor plug" evidence="9">
    <location>
        <begin position="119"/>
        <end position="217"/>
    </location>
</feature>
<evidence type="ECO:0000256" key="1">
    <source>
        <dbReference type="ARBA" id="ARBA00004571"/>
    </source>
</evidence>
<dbReference type="OrthoDB" id="9768177at2"/>
<accession>A0A250FMT4</accession>
<keyword evidence="8" id="KW-0732">Signal</keyword>
<dbReference type="Gene3D" id="2.40.170.20">
    <property type="entry name" value="TonB-dependent receptor, beta-barrel domain"/>
    <property type="match status" value="1"/>
</dbReference>
<evidence type="ECO:0000256" key="8">
    <source>
        <dbReference type="SAM" id="SignalP"/>
    </source>
</evidence>
<dbReference type="Gene3D" id="2.170.130.10">
    <property type="entry name" value="TonB-dependent receptor, plug domain"/>
    <property type="match status" value="1"/>
</dbReference>
<organism evidence="10 11">
    <name type="scientific">Capnocytophaga gingivalis</name>
    <dbReference type="NCBI Taxonomy" id="1017"/>
    <lineage>
        <taxon>Bacteria</taxon>
        <taxon>Pseudomonadati</taxon>
        <taxon>Bacteroidota</taxon>
        <taxon>Flavobacteriia</taxon>
        <taxon>Flavobacteriales</taxon>
        <taxon>Flavobacteriaceae</taxon>
        <taxon>Capnocytophaga</taxon>
    </lineage>
</organism>
<evidence type="ECO:0000256" key="3">
    <source>
        <dbReference type="ARBA" id="ARBA00022452"/>
    </source>
</evidence>
<dbReference type="InterPro" id="IPR037066">
    <property type="entry name" value="Plug_dom_sf"/>
</dbReference>
<dbReference type="NCBIfam" id="TIGR04056">
    <property type="entry name" value="OMP_RagA_SusC"/>
    <property type="match status" value="1"/>
</dbReference>